<dbReference type="AlphaFoldDB" id="A0A4R2NSD4"/>
<accession>A0A4R2NSD4</accession>
<dbReference type="InterPro" id="IPR010985">
    <property type="entry name" value="Ribbon_hlx_hlx"/>
</dbReference>
<evidence type="ECO:0008006" key="3">
    <source>
        <dbReference type="Google" id="ProtNLM"/>
    </source>
</evidence>
<proteinExistence type="predicted"/>
<dbReference type="GO" id="GO:0006355">
    <property type="term" value="P:regulation of DNA-templated transcription"/>
    <property type="evidence" value="ECO:0007669"/>
    <property type="project" value="InterPro"/>
</dbReference>
<name>A0A4R2NSD4_9BACL</name>
<comment type="caution">
    <text evidence="1">The sequence shown here is derived from an EMBL/GenBank/DDBJ whole genome shotgun (WGS) entry which is preliminary data.</text>
</comment>
<reference evidence="1 2" key="1">
    <citation type="submission" date="2019-03" db="EMBL/GenBank/DDBJ databases">
        <title>Genomic Encyclopedia of Type Strains, Phase IV (KMG-IV): sequencing the most valuable type-strain genomes for metagenomic binning, comparative biology and taxonomic classification.</title>
        <authorList>
            <person name="Goeker M."/>
        </authorList>
    </citation>
    <scope>NUCLEOTIDE SEQUENCE [LARGE SCALE GENOMIC DNA]</scope>
    <source>
        <strain evidence="1 2">DSM 19377</strain>
    </source>
</reference>
<organism evidence="1 2">
    <name type="scientific">Scopulibacillus darangshiensis</name>
    <dbReference type="NCBI Taxonomy" id="442528"/>
    <lineage>
        <taxon>Bacteria</taxon>
        <taxon>Bacillati</taxon>
        <taxon>Bacillota</taxon>
        <taxon>Bacilli</taxon>
        <taxon>Bacillales</taxon>
        <taxon>Sporolactobacillaceae</taxon>
        <taxon>Scopulibacillus</taxon>
    </lineage>
</organism>
<gene>
    <name evidence="1" type="ORF">EV207_12511</name>
</gene>
<dbReference type="Proteomes" id="UP000295416">
    <property type="component" value="Unassembled WGS sequence"/>
</dbReference>
<dbReference type="RefSeq" id="WP_132747010.1">
    <property type="nucleotide sequence ID" value="NZ_SLXK01000025.1"/>
</dbReference>
<dbReference type="EMBL" id="SLXK01000025">
    <property type="protein sequence ID" value="TCP24451.1"/>
    <property type="molecule type" value="Genomic_DNA"/>
</dbReference>
<evidence type="ECO:0000313" key="1">
    <source>
        <dbReference type="EMBL" id="TCP24451.1"/>
    </source>
</evidence>
<keyword evidence="2" id="KW-1185">Reference proteome</keyword>
<sequence length="62" mass="7349">MKNEKKPDEFSSIHIKLSNKFLNELDEFTTSFNFTNRTEAMRYLLSLGLKYQKGLLKDKMSE</sequence>
<protein>
    <recommendedName>
        <fullName evidence="3">Ribbon-helix-helix CopG family protein</fullName>
    </recommendedName>
</protein>
<dbReference type="SUPFAM" id="SSF47598">
    <property type="entry name" value="Ribbon-helix-helix"/>
    <property type="match status" value="1"/>
</dbReference>
<dbReference type="CDD" id="cd22231">
    <property type="entry name" value="RHH_NikR_HicB-like"/>
    <property type="match status" value="1"/>
</dbReference>
<evidence type="ECO:0000313" key="2">
    <source>
        <dbReference type="Proteomes" id="UP000295416"/>
    </source>
</evidence>